<dbReference type="InterPro" id="IPR036291">
    <property type="entry name" value="NAD(P)-bd_dom_sf"/>
</dbReference>
<sequence>MKDFEGKVAFVTGGASGIGLALGEAFGRLGMKVMLADVEAGALDKAVARLKAQGVAAAGVICDVSRRDAVQAAADATLAAFGKIHIVCNNAGVSVTGRIGELRPRDWDWILDINLKGVIHGTEVFTPLIERHGEGGHFVNTASMGGMISAPTHEPYTATKFAVIGMSEGWAGQLSARGIGVTVLCPAFVRTRIAESRRNQPGAGAGEPVNAAAKAAVEAGMAPEVVAGMAIEAIRATELYVFTHPEFETVVRERFDRILAAFERARLSPFLSGPGSVT</sequence>
<keyword evidence="6" id="KW-1185">Reference proteome</keyword>
<dbReference type="GO" id="GO:0016491">
    <property type="term" value="F:oxidoreductase activity"/>
    <property type="evidence" value="ECO:0007669"/>
    <property type="project" value="UniProtKB-KW"/>
</dbReference>
<feature type="domain" description="Ketoreductase" evidence="4">
    <location>
        <begin position="7"/>
        <end position="192"/>
    </location>
</feature>
<reference evidence="5 6" key="1">
    <citation type="journal article" date="2015" name="Genome Announc.">
        <title>Complete Genome Sequence of Pseudoxanthomonas suwonensis Strain J1, a Cellulose-Degrading Bacterium Isolated from Leaf- and Wood-Enriched Soil.</title>
        <authorList>
            <person name="Hou L."/>
            <person name="Jiang J."/>
            <person name="Xu Z."/>
            <person name="Zhou Y."/>
            <person name="Leung F.C."/>
        </authorList>
    </citation>
    <scope>NUCLEOTIDE SEQUENCE [LARGE SCALE GENOMIC DNA]</scope>
    <source>
        <strain evidence="5 6">J1</strain>
    </source>
</reference>
<dbReference type="Gene3D" id="3.40.50.720">
    <property type="entry name" value="NAD(P)-binding Rossmann-like Domain"/>
    <property type="match status" value="1"/>
</dbReference>
<evidence type="ECO:0000256" key="1">
    <source>
        <dbReference type="ARBA" id="ARBA00006484"/>
    </source>
</evidence>
<dbReference type="InterPro" id="IPR020904">
    <property type="entry name" value="Sc_DH/Rdtase_CS"/>
</dbReference>
<dbReference type="PANTHER" id="PTHR43391">
    <property type="entry name" value="RETINOL DEHYDROGENASE-RELATED"/>
    <property type="match status" value="1"/>
</dbReference>
<dbReference type="EMBL" id="CP011144">
    <property type="protein sequence ID" value="AKC87519.1"/>
    <property type="molecule type" value="Genomic_DNA"/>
</dbReference>
<gene>
    <name evidence="5" type="ORF">WQ53_12885</name>
</gene>
<dbReference type="FunFam" id="3.40.50.720:FF:000084">
    <property type="entry name" value="Short-chain dehydrogenase reductase"/>
    <property type="match status" value="1"/>
</dbReference>
<dbReference type="CDD" id="cd05233">
    <property type="entry name" value="SDR_c"/>
    <property type="match status" value="1"/>
</dbReference>
<dbReference type="KEGG" id="psuw:WQ53_12885"/>
<evidence type="ECO:0000259" key="4">
    <source>
        <dbReference type="SMART" id="SM00822"/>
    </source>
</evidence>
<evidence type="ECO:0000256" key="3">
    <source>
        <dbReference type="RuleBase" id="RU000363"/>
    </source>
</evidence>
<dbReference type="OrthoDB" id="9810734at2"/>
<dbReference type="SMART" id="SM00822">
    <property type="entry name" value="PKS_KR"/>
    <property type="match status" value="1"/>
</dbReference>
<evidence type="ECO:0000313" key="5">
    <source>
        <dbReference type="EMBL" id="AKC87519.1"/>
    </source>
</evidence>
<dbReference type="InterPro" id="IPR002347">
    <property type="entry name" value="SDR_fam"/>
</dbReference>
<evidence type="ECO:0000256" key="2">
    <source>
        <dbReference type="ARBA" id="ARBA00023002"/>
    </source>
</evidence>
<dbReference type="InterPro" id="IPR057326">
    <property type="entry name" value="KR_dom"/>
</dbReference>
<dbReference type="PATRIC" id="fig|314722.6.peg.2796"/>
<proteinExistence type="inferred from homology"/>
<organism evidence="5 6">
    <name type="scientific">Pseudoxanthomonas suwonensis</name>
    <dbReference type="NCBI Taxonomy" id="314722"/>
    <lineage>
        <taxon>Bacteria</taxon>
        <taxon>Pseudomonadati</taxon>
        <taxon>Pseudomonadota</taxon>
        <taxon>Gammaproteobacteria</taxon>
        <taxon>Lysobacterales</taxon>
        <taxon>Lysobacteraceae</taxon>
        <taxon>Pseudoxanthomonas</taxon>
    </lineage>
</organism>
<accession>A0A0E3Z2L5</accession>
<dbReference type="PRINTS" id="PR00081">
    <property type="entry name" value="GDHRDH"/>
</dbReference>
<keyword evidence="2" id="KW-0560">Oxidoreductase</keyword>
<dbReference type="PRINTS" id="PR00080">
    <property type="entry name" value="SDRFAMILY"/>
</dbReference>
<dbReference type="AlphaFoldDB" id="A0A0E3Z2L5"/>
<protein>
    <submittedName>
        <fullName evidence="5">Short-chain dehydrogenase</fullName>
    </submittedName>
</protein>
<dbReference type="Proteomes" id="UP000033067">
    <property type="component" value="Chromosome"/>
</dbReference>
<comment type="similarity">
    <text evidence="1 3">Belongs to the short-chain dehydrogenases/reductases (SDR) family.</text>
</comment>
<dbReference type="PANTHER" id="PTHR43391:SF26">
    <property type="entry name" value="BLL7251 PROTEIN"/>
    <property type="match status" value="1"/>
</dbReference>
<name>A0A0E3Z2L5_9GAMM</name>
<dbReference type="RefSeq" id="WP_052632972.1">
    <property type="nucleotide sequence ID" value="NZ_CP011144.1"/>
</dbReference>
<dbReference type="PROSITE" id="PS00061">
    <property type="entry name" value="ADH_SHORT"/>
    <property type="match status" value="1"/>
</dbReference>
<evidence type="ECO:0000313" key="6">
    <source>
        <dbReference type="Proteomes" id="UP000033067"/>
    </source>
</evidence>
<dbReference type="SUPFAM" id="SSF51735">
    <property type="entry name" value="NAD(P)-binding Rossmann-fold domains"/>
    <property type="match status" value="1"/>
</dbReference>
<dbReference type="Pfam" id="PF00106">
    <property type="entry name" value="adh_short"/>
    <property type="match status" value="1"/>
</dbReference>